<proteinExistence type="predicted"/>
<reference evidence="1 2" key="1">
    <citation type="journal article" date="2016" name="DNA Res.">
        <title>The draft genome of MD-2 pineapple using hybrid error correction of long reads.</title>
        <authorList>
            <person name="Redwan R.M."/>
            <person name="Saidin A."/>
            <person name="Kumar S.V."/>
        </authorList>
    </citation>
    <scope>NUCLEOTIDE SEQUENCE [LARGE SCALE GENOMIC DNA]</scope>
    <source>
        <strain evidence="2">cv. MD2</strain>
        <tissue evidence="1">Leaf</tissue>
    </source>
</reference>
<dbReference type="AlphaFoldDB" id="A0A199VLK5"/>
<dbReference type="EMBL" id="LSRQ01001433">
    <property type="protein sequence ID" value="OAY77888.1"/>
    <property type="molecule type" value="Genomic_DNA"/>
</dbReference>
<name>A0A199VLK5_ANACO</name>
<dbReference type="Proteomes" id="UP000092600">
    <property type="component" value="Unassembled WGS sequence"/>
</dbReference>
<gene>
    <name evidence="1" type="ORF">ACMD2_21444</name>
</gene>
<dbReference type="PANTHER" id="PTHR22930">
    <property type="match status" value="1"/>
</dbReference>
<evidence type="ECO:0008006" key="3">
    <source>
        <dbReference type="Google" id="ProtNLM"/>
    </source>
</evidence>
<protein>
    <recommendedName>
        <fullName evidence="3">DDE Tnp4 domain-containing protein</fullName>
    </recommendedName>
</protein>
<feature type="non-terminal residue" evidence="1">
    <location>
        <position position="121"/>
    </location>
</feature>
<dbReference type="PANTHER" id="PTHR22930:SF221">
    <property type="entry name" value="NUCLEASE HARBI1"/>
    <property type="match status" value="1"/>
</dbReference>
<dbReference type="InterPro" id="IPR045249">
    <property type="entry name" value="HARBI1-like"/>
</dbReference>
<evidence type="ECO:0000313" key="2">
    <source>
        <dbReference type="Proteomes" id="UP000092600"/>
    </source>
</evidence>
<dbReference type="STRING" id="4615.A0A199VLK5"/>
<evidence type="ECO:0000313" key="1">
    <source>
        <dbReference type="EMBL" id="OAY77888.1"/>
    </source>
</evidence>
<accession>A0A199VLK5</accession>
<sequence length="121" mass="13851">MANRVLIEIFQHSGETISKHFNIVLLAIILLKDEYLTMPPNNAVVHPRIQDNPNFYPFKNAIGAVDGTHIPLIVERSEQARFRCRKRFTLQNMMAAVEKNQQQICVYFDGPVIRGGFTVPK</sequence>
<organism evidence="1 2">
    <name type="scientific">Ananas comosus</name>
    <name type="common">Pineapple</name>
    <name type="synonym">Ananas ananas</name>
    <dbReference type="NCBI Taxonomy" id="4615"/>
    <lineage>
        <taxon>Eukaryota</taxon>
        <taxon>Viridiplantae</taxon>
        <taxon>Streptophyta</taxon>
        <taxon>Embryophyta</taxon>
        <taxon>Tracheophyta</taxon>
        <taxon>Spermatophyta</taxon>
        <taxon>Magnoliopsida</taxon>
        <taxon>Liliopsida</taxon>
        <taxon>Poales</taxon>
        <taxon>Bromeliaceae</taxon>
        <taxon>Bromelioideae</taxon>
        <taxon>Ananas</taxon>
    </lineage>
</organism>
<comment type="caution">
    <text evidence="1">The sequence shown here is derived from an EMBL/GenBank/DDBJ whole genome shotgun (WGS) entry which is preliminary data.</text>
</comment>